<accession>A0ABT8SGJ5</accession>
<dbReference type="Pfam" id="PF03466">
    <property type="entry name" value="LysR_substrate"/>
    <property type="match status" value="1"/>
</dbReference>
<dbReference type="SUPFAM" id="SSF46785">
    <property type="entry name" value="Winged helix' DNA-binding domain"/>
    <property type="match status" value="1"/>
</dbReference>
<keyword evidence="7" id="KW-1185">Reference proteome</keyword>
<evidence type="ECO:0000259" key="5">
    <source>
        <dbReference type="PROSITE" id="PS50931"/>
    </source>
</evidence>
<dbReference type="InterPro" id="IPR036388">
    <property type="entry name" value="WH-like_DNA-bd_sf"/>
</dbReference>
<protein>
    <submittedName>
        <fullName evidence="6">LysR family transcriptional regulator</fullName>
    </submittedName>
</protein>
<dbReference type="InterPro" id="IPR000847">
    <property type="entry name" value="LysR_HTH_N"/>
</dbReference>
<evidence type="ECO:0000313" key="7">
    <source>
        <dbReference type="Proteomes" id="UP001169027"/>
    </source>
</evidence>
<dbReference type="PANTHER" id="PTHR30427">
    <property type="entry name" value="TRANSCRIPTIONAL ACTIVATOR PROTEIN LYSR"/>
    <property type="match status" value="1"/>
</dbReference>
<dbReference type="InterPro" id="IPR036390">
    <property type="entry name" value="WH_DNA-bd_sf"/>
</dbReference>
<comment type="similarity">
    <text evidence="1">Belongs to the LysR transcriptional regulatory family.</text>
</comment>
<name>A0ABT8SGJ5_9BURK</name>
<dbReference type="EMBL" id="JAUKVY010000035">
    <property type="protein sequence ID" value="MDO1537112.1"/>
    <property type="molecule type" value="Genomic_DNA"/>
</dbReference>
<dbReference type="PANTHER" id="PTHR30427:SF1">
    <property type="entry name" value="TRANSCRIPTIONAL ACTIVATOR PROTEIN LYSR"/>
    <property type="match status" value="1"/>
</dbReference>
<evidence type="ECO:0000313" key="6">
    <source>
        <dbReference type="EMBL" id="MDO1537112.1"/>
    </source>
</evidence>
<dbReference type="Proteomes" id="UP001169027">
    <property type="component" value="Unassembled WGS sequence"/>
</dbReference>
<evidence type="ECO:0000256" key="4">
    <source>
        <dbReference type="ARBA" id="ARBA00023163"/>
    </source>
</evidence>
<proteinExistence type="inferred from homology"/>
<dbReference type="Pfam" id="PF00126">
    <property type="entry name" value="HTH_1"/>
    <property type="match status" value="1"/>
</dbReference>
<keyword evidence="4" id="KW-0804">Transcription</keyword>
<keyword evidence="2" id="KW-0805">Transcription regulation</keyword>
<sequence length="295" mass="32272">MEVFRAVMLSGTVKGAGALMHISQPAASKLLALAERHAGLRLFERVRGRLIPTQEAHQLYPEIEAVWKSMEKARSVTRELAAPRGGSLRIASTARFCTFLLPQAATALYATFPQLSIHVDMVMPHLVTDAVARGMCDIGLEMLPTAHPELEVVRTLHCGLVCVMPEGHRLARRKVVKAEDLRTERLIALSQAPPFGHLLEQVYGGQMQGIRVDLEVTSGTVACWFAQAGAGIALLDAPTAAGGAFKGLVVRPFSPSPRIPVQILRGKHRSMTPAAREFCEGFERLWKQHVAPVRR</sequence>
<dbReference type="PROSITE" id="PS50931">
    <property type="entry name" value="HTH_LYSR"/>
    <property type="match status" value="1"/>
</dbReference>
<feature type="domain" description="HTH lysR-type" evidence="5">
    <location>
        <begin position="1"/>
        <end position="53"/>
    </location>
</feature>
<dbReference type="Gene3D" id="1.10.10.10">
    <property type="entry name" value="Winged helix-like DNA-binding domain superfamily/Winged helix DNA-binding domain"/>
    <property type="match status" value="1"/>
</dbReference>
<dbReference type="InterPro" id="IPR005119">
    <property type="entry name" value="LysR_subst-bd"/>
</dbReference>
<comment type="caution">
    <text evidence="6">The sequence shown here is derived from an EMBL/GenBank/DDBJ whole genome shotgun (WGS) entry which is preliminary data.</text>
</comment>
<evidence type="ECO:0000256" key="2">
    <source>
        <dbReference type="ARBA" id="ARBA00023015"/>
    </source>
</evidence>
<dbReference type="RefSeq" id="WP_301815387.1">
    <property type="nucleotide sequence ID" value="NZ_JAUJZH010000035.1"/>
</dbReference>
<dbReference type="Gene3D" id="3.40.190.290">
    <property type="match status" value="1"/>
</dbReference>
<reference evidence="6" key="1">
    <citation type="submission" date="2023-06" db="EMBL/GenBank/DDBJ databases">
        <authorList>
            <person name="Jiang Y."/>
            <person name="Liu Q."/>
        </authorList>
    </citation>
    <scope>NUCLEOTIDE SEQUENCE</scope>
    <source>
        <strain evidence="6">CGMCC 1.12090</strain>
    </source>
</reference>
<evidence type="ECO:0000256" key="3">
    <source>
        <dbReference type="ARBA" id="ARBA00023125"/>
    </source>
</evidence>
<evidence type="ECO:0000256" key="1">
    <source>
        <dbReference type="ARBA" id="ARBA00009437"/>
    </source>
</evidence>
<gene>
    <name evidence="6" type="ORF">Q2T77_33085</name>
</gene>
<organism evidence="6 7">
    <name type="scientific">Variovorax ginsengisoli</name>
    <dbReference type="NCBI Taxonomy" id="363844"/>
    <lineage>
        <taxon>Bacteria</taxon>
        <taxon>Pseudomonadati</taxon>
        <taxon>Pseudomonadota</taxon>
        <taxon>Betaproteobacteria</taxon>
        <taxon>Burkholderiales</taxon>
        <taxon>Comamonadaceae</taxon>
        <taxon>Variovorax</taxon>
    </lineage>
</organism>
<keyword evidence="3" id="KW-0238">DNA-binding</keyword>
<dbReference type="SUPFAM" id="SSF53850">
    <property type="entry name" value="Periplasmic binding protein-like II"/>
    <property type="match status" value="1"/>
</dbReference>